<dbReference type="AlphaFoldDB" id="A0A1I2CNQ3"/>
<organism evidence="3 4">
    <name type="scientific">Alteribacillus iranensis</name>
    <dbReference type="NCBI Taxonomy" id="930128"/>
    <lineage>
        <taxon>Bacteria</taxon>
        <taxon>Bacillati</taxon>
        <taxon>Bacillota</taxon>
        <taxon>Bacilli</taxon>
        <taxon>Bacillales</taxon>
        <taxon>Bacillaceae</taxon>
        <taxon>Alteribacillus</taxon>
    </lineage>
</organism>
<feature type="domain" description="GerMN" evidence="2">
    <location>
        <begin position="113"/>
        <end position="203"/>
    </location>
</feature>
<evidence type="ECO:0000313" key="4">
    <source>
        <dbReference type="Proteomes" id="UP000199516"/>
    </source>
</evidence>
<dbReference type="OrthoDB" id="1715058at2"/>
<dbReference type="RefSeq" id="WP_091660082.1">
    <property type="nucleotide sequence ID" value="NZ_FONT01000003.1"/>
</dbReference>
<dbReference type="STRING" id="930128.SAMN05192532_10383"/>
<name>A0A1I2CNQ3_9BACI</name>
<reference evidence="3 4" key="1">
    <citation type="submission" date="2016-10" db="EMBL/GenBank/DDBJ databases">
        <authorList>
            <person name="de Groot N.N."/>
        </authorList>
    </citation>
    <scope>NUCLEOTIDE SEQUENCE [LARGE SCALE GENOMIC DNA]</scope>
    <source>
        <strain evidence="3 4">DSM 23995</strain>
    </source>
</reference>
<feature type="compositionally biased region" description="Acidic residues" evidence="1">
    <location>
        <begin position="43"/>
        <end position="69"/>
    </location>
</feature>
<evidence type="ECO:0000256" key="1">
    <source>
        <dbReference type="SAM" id="MobiDB-lite"/>
    </source>
</evidence>
<dbReference type="EMBL" id="FONT01000003">
    <property type="protein sequence ID" value="SFE69413.1"/>
    <property type="molecule type" value="Genomic_DNA"/>
</dbReference>
<gene>
    <name evidence="3" type="ORF">SAMN05192532_10383</name>
</gene>
<dbReference type="Proteomes" id="UP000199516">
    <property type="component" value="Unassembled WGS sequence"/>
</dbReference>
<feature type="domain" description="GerMN" evidence="2">
    <location>
        <begin position="265"/>
        <end position="354"/>
    </location>
</feature>
<feature type="region of interest" description="Disordered" evidence="1">
    <location>
        <begin position="27"/>
        <end position="86"/>
    </location>
</feature>
<dbReference type="InterPro" id="IPR019606">
    <property type="entry name" value="GerMN"/>
</dbReference>
<sequence>MKTKGLLGAASFLFLLFLLQGCGFGNDGSSEEMDAPPPQEDPALWEEELIEGEPDTSELPNEEAESEEAEKEKSATEQEETEEGTVERELYLMSETGLVVPHTFSLPKEEGVLQQSLEYLVKDGPLTSMLPNGFQAVLPPGTEVDVHLTEEGTAIADFSPEFRDYDPNHEQAMLEAITWTLTQFENVDEVKVQINGYEQETMPVADTPIGTTYSRENGINLESSHVSDMMQSNSVTLYFLTQAGDESYFVPVTRRVNTEEEKSLLDTAINELVKGPHANSSLHGVIREGAALEAAATVEGDTASLVFNESLLTEQEGTAISQETLHAIALTATEMEGIENINLSVEGMDNVMEVSGDTLSEPLARPAAVNAAETSH</sequence>
<evidence type="ECO:0000259" key="2">
    <source>
        <dbReference type="SMART" id="SM00909"/>
    </source>
</evidence>
<accession>A0A1I2CNQ3</accession>
<protein>
    <submittedName>
        <fullName evidence="3">Germination protein M</fullName>
    </submittedName>
</protein>
<keyword evidence="4" id="KW-1185">Reference proteome</keyword>
<dbReference type="PROSITE" id="PS51257">
    <property type="entry name" value="PROKAR_LIPOPROTEIN"/>
    <property type="match status" value="1"/>
</dbReference>
<proteinExistence type="predicted"/>
<dbReference type="SMART" id="SM00909">
    <property type="entry name" value="Germane"/>
    <property type="match status" value="2"/>
</dbReference>
<dbReference type="Pfam" id="PF10646">
    <property type="entry name" value="Germane"/>
    <property type="match status" value="2"/>
</dbReference>
<evidence type="ECO:0000313" key="3">
    <source>
        <dbReference type="EMBL" id="SFE69413.1"/>
    </source>
</evidence>